<dbReference type="EMBL" id="RHHM01000002">
    <property type="protein sequence ID" value="RQM39648.1"/>
    <property type="molecule type" value="Genomic_DNA"/>
</dbReference>
<comment type="caution">
    <text evidence="1">The sequence shown here is derived from an EMBL/GenBank/DDBJ whole genome shotgun (WGS) entry which is preliminary data.</text>
</comment>
<name>A0A3N6S206_9GAMM</name>
<sequence>MRIRIPVIPQVNDTEQEAHNIMALIASMVRDKPCFRGIDLLPYHHFGKRKYDLSGKPCRFDEMHPNHGKPLVERVARIAGQYGLPTNTLSHCIG</sequence>
<protein>
    <submittedName>
        <fullName evidence="1">Uncharacterized protein</fullName>
    </submittedName>
</protein>
<organism evidence="1 2">
    <name type="scientific">Erwinia psidii</name>
    <dbReference type="NCBI Taxonomy" id="69224"/>
    <lineage>
        <taxon>Bacteria</taxon>
        <taxon>Pseudomonadati</taxon>
        <taxon>Pseudomonadota</taxon>
        <taxon>Gammaproteobacteria</taxon>
        <taxon>Enterobacterales</taxon>
        <taxon>Erwiniaceae</taxon>
        <taxon>Erwinia</taxon>
    </lineage>
</organism>
<proteinExistence type="predicted"/>
<evidence type="ECO:0000313" key="2">
    <source>
        <dbReference type="Proteomes" id="UP000279457"/>
    </source>
</evidence>
<gene>
    <name evidence="1" type="ORF">EB241_04265</name>
</gene>
<evidence type="ECO:0000313" key="1">
    <source>
        <dbReference type="EMBL" id="RQM39648.1"/>
    </source>
</evidence>
<dbReference type="AlphaFoldDB" id="A0A3N6S206"/>
<accession>A0A3N6S206</accession>
<keyword evidence="2" id="KW-1185">Reference proteome</keyword>
<dbReference type="Gene3D" id="3.80.30.10">
    <property type="entry name" value="pyruvate-formate lyase- activating enzyme"/>
    <property type="match status" value="1"/>
</dbReference>
<reference evidence="1 2" key="1">
    <citation type="submission" date="2018-10" db="EMBL/GenBank/DDBJ databases">
        <title>Draft genome sequence for the type isolate of Erwinia psidii, agent causal of bacterial blight in guava (Psidium guajava) and wilt and die-back of Eucalyptus spp.</title>
        <authorList>
            <person name="Hermenegildo P.S."/>
            <person name="Santos S.A."/>
            <person name="Guimaraes L.M.S."/>
            <person name="Vidigal P.M.P."/>
            <person name="Pereira I.C."/>
            <person name="Badel J.L."/>
            <person name="Alfenas-Zerbini P."/>
            <person name="Ferreira M.A.S.V."/>
            <person name="Alfenas A.C."/>
        </authorList>
    </citation>
    <scope>NUCLEOTIDE SEQUENCE [LARGE SCALE GENOMIC DNA]</scope>
    <source>
        <strain evidence="1 2">IBSBF 435</strain>
    </source>
</reference>
<dbReference type="Proteomes" id="UP000279457">
    <property type="component" value="Unassembled WGS sequence"/>
</dbReference>